<feature type="transmembrane region" description="Helical" evidence="10">
    <location>
        <begin position="21"/>
        <end position="45"/>
    </location>
</feature>
<organism evidence="13 14">
    <name type="scientific">Pseudoclavibacter albus</name>
    <dbReference type="NCBI Taxonomy" id="272241"/>
    <lineage>
        <taxon>Bacteria</taxon>
        <taxon>Bacillati</taxon>
        <taxon>Actinomycetota</taxon>
        <taxon>Actinomycetes</taxon>
        <taxon>Micrococcales</taxon>
        <taxon>Microbacteriaceae</taxon>
        <taxon>Pseudoclavibacter</taxon>
    </lineage>
</organism>
<evidence type="ECO:0000313" key="13">
    <source>
        <dbReference type="EMBL" id="MCT2042172.1"/>
    </source>
</evidence>
<name>A0ABT2HV46_9MICO</name>
<sequence>MRDDEQVLSRTTPYRFSARTRLACSYALMVVGCGAILLTVLVLYLGYGPEYAFGPAAGHNGSDSLVIVPDDGGADGAVLSVEVQSRDDLIRLLVGVSAVVLVVLAGASSLLAWWVAGRMLRPLSEINRAARLAADGRLDHRIGLSGPRDEIVELAQTFDMMLASMERFTNAQRRFAANASHELRTPLAANKTMLEVALARGESEHREMFKRLAALNERSIQTVEALLDLADAESGHRQRADVDLAELFEDALALHEHEAAARTLTMTSKLEPSSTVGDERLFSQLAGNLVQNAIRHNRDGGSVEVRTESIVSTDGVLFARAVVENSGQVIDPADVGSLIEPFATGSERTRGDSRGLGLAIVSAIVNRAEGTLELTARPEGGLRVVVTLPAGAST</sequence>
<evidence type="ECO:0000256" key="1">
    <source>
        <dbReference type="ARBA" id="ARBA00000085"/>
    </source>
</evidence>
<dbReference type="InterPro" id="IPR003661">
    <property type="entry name" value="HisK_dim/P_dom"/>
</dbReference>
<feature type="domain" description="HAMP" evidence="12">
    <location>
        <begin position="117"/>
        <end position="170"/>
    </location>
</feature>
<dbReference type="CDD" id="cd06225">
    <property type="entry name" value="HAMP"/>
    <property type="match status" value="1"/>
</dbReference>
<feature type="domain" description="Histidine kinase" evidence="11">
    <location>
        <begin position="178"/>
        <end position="392"/>
    </location>
</feature>
<dbReference type="PROSITE" id="PS50885">
    <property type="entry name" value="HAMP"/>
    <property type="match status" value="1"/>
</dbReference>
<dbReference type="EC" id="2.7.13.3" evidence="3"/>
<comment type="subcellular location">
    <subcellularLocation>
        <location evidence="2">Cell membrane</location>
    </subcellularLocation>
</comment>
<dbReference type="Gene3D" id="6.10.340.10">
    <property type="match status" value="1"/>
</dbReference>
<evidence type="ECO:0000256" key="10">
    <source>
        <dbReference type="SAM" id="Phobius"/>
    </source>
</evidence>
<dbReference type="SUPFAM" id="SSF158472">
    <property type="entry name" value="HAMP domain-like"/>
    <property type="match status" value="1"/>
</dbReference>
<keyword evidence="5" id="KW-0808">Transferase</keyword>
<keyword evidence="7 13" id="KW-0418">Kinase</keyword>
<dbReference type="InterPro" id="IPR003594">
    <property type="entry name" value="HATPase_dom"/>
</dbReference>
<dbReference type="SUPFAM" id="SSF55874">
    <property type="entry name" value="ATPase domain of HSP90 chaperone/DNA topoisomerase II/histidine kinase"/>
    <property type="match status" value="1"/>
</dbReference>
<dbReference type="InterPro" id="IPR036890">
    <property type="entry name" value="HATPase_C_sf"/>
</dbReference>
<dbReference type="SMART" id="SM00387">
    <property type="entry name" value="HATPase_c"/>
    <property type="match status" value="1"/>
</dbReference>
<reference evidence="13 14" key="1">
    <citation type="submission" date="2022-04" db="EMBL/GenBank/DDBJ databases">
        <title>Human microbiome associated bacterial genomes.</title>
        <authorList>
            <person name="Sandstrom S."/>
            <person name="Salamzade R."/>
            <person name="Kalan L.R."/>
        </authorList>
    </citation>
    <scope>NUCLEOTIDE SEQUENCE [LARGE SCALE GENOMIC DNA]</scope>
    <source>
        <strain evidence="14">p3-SID1799</strain>
    </source>
</reference>
<gene>
    <name evidence="13" type="ORF">M3D15_02275</name>
</gene>
<evidence type="ECO:0000256" key="5">
    <source>
        <dbReference type="ARBA" id="ARBA00022679"/>
    </source>
</evidence>
<comment type="caution">
    <text evidence="13">The sequence shown here is derived from an EMBL/GenBank/DDBJ whole genome shotgun (WGS) entry which is preliminary data.</text>
</comment>
<dbReference type="SUPFAM" id="SSF47384">
    <property type="entry name" value="Homodimeric domain of signal transducing histidine kinase"/>
    <property type="match status" value="1"/>
</dbReference>
<keyword evidence="4" id="KW-0597">Phosphoprotein</keyword>
<dbReference type="Pfam" id="PF00512">
    <property type="entry name" value="HisKA"/>
    <property type="match status" value="1"/>
</dbReference>
<dbReference type="Pfam" id="PF00672">
    <property type="entry name" value="HAMP"/>
    <property type="match status" value="1"/>
</dbReference>
<dbReference type="InterPro" id="IPR050428">
    <property type="entry name" value="TCS_sensor_his_kinase"/>
</dbReference>
<dbReference type="InterPro" id="IPR003660">
    <property type="entry name" value="HAMP_dom"/>
</dbReference>
<feature type="transmembrane region" description="Helical" evidence="10">
    <location>
        <begin position="89"/>
        <end position="116"/>
    </location>
</feature>
<dbReference type="SMART" id="SM00304">
    <property type="entry name" value="HAMP"/>
    <property type="match status" value="1"/>
</dbReference>
<keyword evidence="6 10" id="KW-0812">Transmembrane</keyword>
<dbReference type="Pfam" id="PF02518">
    <property type="entry name" value="HATPase_c"/>
    <property type="match status" value="1"/>
</dbReference>
<dbReference type="CDD" id="cd00082">
    <property type="entry name" value="HisKA"/>
    <property type="match status" value="1"/>
</dbReference>
<dbReference type="PROSITE" id="PS50109">
    <property type="entry name" value="HIS_KIN"/>
    <property type="match status" value="1"/>
</dbReference>
<comment type="catalytic activity">
    <reaction evidence="1">
        <text>ATP + protein L-histidine = ADP + protein N-phospho-L-histidine.</text>
        <dbReference type="EC" id="2.7.13.3"/>
    </reaction>
</comment>
<evidence type="ECO:0000313" key="14">
    <source>
        <dbReference type="Proteomes" id="UP001525379"/>
    </source>
</evidence>
<evidence type="ECO:0000259" key="12">
    <source>
        <dbReference type="PROSITE" id="PS50885"/>
    </source>
</evidence>
<dbReference type="SMART" id="SM00388">
    <property type="entry name" value="HisKA"/>
    <property type="match status" value="1"/>
</dbReference>
<dbReference type="Proteomes" id="UP001525379">
    <property type="component" value="Unassembled WGS sequence"/>
</dbReference>
<keyword evidence="10" id="KW-0472">Membrane</keyword>
<keyword evidence="14" id="KW-1185">Reference proteome</keyword>
<keyword evidence="9" id="KW-0902">Two-component regulatory system</keyword>
<proteinExistence type="predicted"/>
<dbReference type="PANTHER" id="PTHR45436">
    <property type="entry name" value="SENSOR HISTIDINE KINASE YKOH"/>
    <property type="match status" value="1"/>
</dbReference>
<dbReference type="EMBL" id="JALXSQ010000005">
    <property type="protein sequence ID" value="MCT2042172.1"/>
    <property type="molecule type" value="Genomic_DNA"/>
</dbReference>
<evidence type="ECO:0000256" key="4">
    <source>
        <dbReference type="ARBA" id="ARBA00022553"/>
    </source>
</evidence>
<evidence type="ECO:0000256" key="2">
    <source>
        <dbReference type="ARBA" id="ARBA00004236"/>
    </source>
</evidence>
<keyword evidence="8 10" id="KW-1133">Transmembrane helix</keyword>
<protein>
    <recommendedName>
        <fullName evidence="3">histidine kinase</fullName>
        <ecNumber evidence="3">2.7.13.3</ecNumber>
    </recommendedName>
</protein>
<evidence type="ECO:0000256" key="3">
    <source>
        <dbReference type="ARBA" id="ARBA00012438"/>
    </source>
</evidence>
<dbReference type="RefSeq" id="WP_260103798.1">
    <property type="nucleotide sequence ID" value="NZ_JALXSQ010000005.1"/>
</dbReference>
<evidence type="ECO:0000256" key="9">
    <source>
        <dbReference type="ARBA" id="ARBA00023012"/>
    </source>
</evidence>
<dbReference type="GO" id="GO:0016301">
    <property type="term" value="F:kinase activity"/>
    <property type="evidence" value="ECO:0007669"/>
    <property type="project" value="UniProtKB-KW"/>
</dbReference>
<dbReference type="PROSITE" id="PS51257">
    <property type="entry name" value="PROKAR_LIPOPROTEIN"/>
    <property type="match status" value="1"/>
</dbReference>
<dbReference type="InterPro" id="IPR036097">
    <property type="entry name" value="HisK_dim/P_sf"/>
</dbReference>
<accession>A0ABT2HV46</accession>
<dbReference type="Gene3D" id="1.10.287.130">
    <property type="match status" value="1"/>
</dbReference>
<dbReference type="InterPro" id="IPR005467">
    <property type="entry name" value="His_kinase_dom"/>
</dbReference>
<dbReference type="Gene3D" id="3.30.565.10">
    <property type="entry name" value="Histidine kinase-like ATPase, C-terminal domain"/>
    <property type="match status" value="1"/>
</dbReference>
<dbReference type="PANTHER" id="PTHR45436:SF5">
    <property type="entry name" value="SENSOR HISTIDINE KINASE TRCS"/>
    <property type="match status" value="1"/>
</dbReference>
<evidence type="ECO:0000259" key="11">
    <source>
        <dbReference type="PROSITE" id="PS50109"/>
    </source>
</evidence>
<evidence type="ECO:0000256" key="8">
    <source>
        <dbReference type="ARBA" id="ARBA00022989"/>
    </source>
</evidence>
<evidence type="ECO:0000256" key="7">
    <source>
        <dbReference type="ARBA" id="ARBA00022777"/>
    </source>
</evidence>
<evidence type="ECO:0000256" key="6">
    <source>
        <dbReference type="ARBA" id="ARBA00022692"/>
    </source>
</evidence>